<feature type="region of interest" description="Disordered" evidence="1">
    <location>
        <begin position="687"/>
        <end position="714"/>
    </location>
</feature>
<feature type="domain" description="TraD/TraG TraM recognition site" evidence="3">
    <location>
        <begin position="435"/>
        <end position="534"/>
    </location>
</feature>
<comment type="caution">
    <text evidence="4">The sequence shown here is derived from an EMBL/GenBank/DDBJ whole genome shotgun (WGS) entry which is preliminary data.</text>
</comment>
<evidence type="ECO:0000256" key="2">
    <source>
        <dbReference type="SAM" id="Phobius"/>
    </source>
</evidence>
<evidence type="ECO:0000313" key="4">
    <source>
        <dbReference type="EMBL" id="MBR0664660.1"/>
    </source>
</evidence>
<dbReference type="Proteomes" id="UP001196870">
    <property type="component" value="Unassembled WGS sequence"/>
</dbReference>
<keyword evidence="2" id="KW-1133">Transmembrane helix</keyword>
<evidence type="ECO:0000256" key="1">
    <source>
        <dbReference type="SAM" id="MobiDB-lite"/>
    </source>
</evidence>
<sequence length="782" mass="84679">MIQREIAGPQSQFERHAGQSFRDVRPFTVRLVELLASSFSGIVLIGTAAASVAFPAIIDLTVPGAIAYTTWVMCRRLKLPLRLPRSAECLDPNYPSPVDRRPRMAAGSIYLGIDQVTGHELWITNEDGRQHGTIPGTTGAGKTTAILSLLANALSHGSGFVLVDGKADNKLYGEVLALARHYGREDDVLVLNFLAASGDRDSHSFNPFSGGNADAIRELLASQLGEQRSEDSNGVFRARAVALIGTIAPVLVWMRDLKGVAINIETIRFALELRSIWTLATHKIFLHRQAIDGEVQEIAVPTMPEDILYPLRAYLGELPGYDTSLPYNQQKGDEPSKQHGFALFYFTATFTQLSVSLGHIFKPTSGDIDMRDVVLNRRILVVNLPAMENSDATLAALGKIVVAALRGMLAQLLGARLEGTAREIFSLKPGVGEGPFQVVFDEVAYYATEGMDRMLAMGRGLNIMFWIAFQEVSGLWARLGEKTASLLGNANLTLAMRLQDAHRTREWIEKTAGEVEVTQATSYVAGEAGNYRESYSAEVRKVARVAWSDLQKLLEGEAIVLFGGRRIYAKLFYAALDASTGPFRRSRPLILPAPVREDTPDGALEVPEVVARLESGAIPGHAEHRPDPVLRALIAGYRARRSGDAMDRVKDAILAAGAAEVAEPTGDALKEPPVTSCTPMIEATVRATDASAPAAPNDDPRQEERRSARAPIDRPLHLGLAAIEAEAGASPQAAERMAREATEALAGAAILRLPDPPAISPEEFAARLRALNDRIASSGTRN</sequence>
<dbReference type="Gene3D" id="3.40.50.300">
    <property type="entry name" value="P-loop containing nucleotide triphosphate hydrolases"/>
    <property type="match status" value="2"/>
</dbReference>
<keyword evidence="2" id="KW-0812">Transmembrane</keyword>
<dbReference type="InterPro" id="IPR051162">
    <property type="entry name" value="T4SS_component"/>
</dbReference>
<proteinExistence type="predicted"/>
<gene>
    <name evidence="4" type="ORF">GXW71_09880</name>
</gene>
<protein>
    <submittedName>
        <fullName evidence="4">Type IV secretion system DNA-binding domain-containing protein</fullName>
    </submittedName>
</protein>
<dbReference type="InterPro" id="IPR027417">
    <property type="entry name" value="P-loop_NTPase"/>
</dbReference>
<dbReference type="CDD" id="cd01127">
    <property type="entry name" value="TrwB_TraG_TraD_VirD4"/>
    <property type="match status" value="1"/>
</dbReference>
<keyword evidence="5" id="KW-1185">Reference proteome</keyword>
<feature type="compositionally biased region" description="Low complexity" evidence="1">
    <location>
        <begin position="687"/>
        <end position="697"/>
    </location>
</feature>
<name>A0ABS5EWJ4_9PROT</name>
<dbReference type="Pfam" id="PF12696">
    <property type="entry name" value="TraG-D_C"/>
    <property type="match status" value="1"/>
</dbReference>
<dbReference type="InterPro" id="IPR032689">
    <property type="entry name" value="TraG-D_C"/>
</dbReference>
<organism evidence="4 5">
    <name type="scientific">Plastoroseomonas hellenica</name>
    <dbReference type="NCBI Taxonomy" id="2687306"/>
    <lineage>
        <taxon>Bacteria</taxon>
        <taxon>Pseudomonadati</taxon>
        <taxon>Pseudomonadota</taxon>
        <taxon>Alphaproteobacteria</taxon>
        <taxon>Acetobacterales</taxon>
        <taxon>Acetobacteraceae</taxon>
        <taxon>Plastoroseomonas</taxon>
    </lineage>
</organism>
<dbReference type="GO" id="GO:0003677">
    <property type="term" value="F:DNA binding"/>
    <property type="evidence" value="ECO:0007669"/>
    <property type="project" value="UniProtKB-KW"/>
</dbReference>
<reference evidence="5" key="1">
    <citation type="journal article" date="2021" name="Syst. Appl. Microbiol.">
        <title>Roseomonas hellenica sp. nov., isolated from roots of wild-growing Alkanna tinctoria.</title>
        <authorList>
            <person name="Rat A."/>
            <person name="Naranjo H.D."/>
            <person name="Lebbe L."/>
            <person name="Cnockaert M."/>
            <person name="Krigas N."/>
            <person name="Grigoriadou K."/>
            <person name="Maloupa E."/>
            <person name="Willems A."/>
        </authorList>
    </citation>
    <scope>NUCLEOTIDE SEQUENCE [LARGE SCALE GENOMIC DNA]</scope>
    <source>
        <strain evidence="5">LMG 31523</strain>
    </source>
</reference>
<feature type="transmembrane region" description="Helical" evidence="2">
    <location>
        <begin position="31"/>
        <end position="50"/>
    </location>
</feature>
<evidence type="ECO:0000259" key="3">
    <source>
        <dbReference type="Pfam" id="PF12696"/>
    </source>
</evidence>
<evidence type="ECO:0000313" key="5">
    <source>
        <dbReference type="Proteomes" id="UP001196870"/>
    </source>
</evidence>
<dbReference type="PANTHER" id="PTHR30121:SF6">
    <property type="entry name" value="SLR6007 PROTEIN"/>
    <property type="match status" value="1"/>
</dbReference>
<keyword evidence="4" id="KW-0238">DNA-binding</keyword>
<dbReference type="SUPFAM" id="SSF52540">
    <property type="entry name" value="P-loop containing nucleoside triphosphate hydrolases"/>
    <property type="match status" value="1"/>
</dbReference>
<dbReference type="RefSeq" id="WP_211852329.1">
    <property type="nucleotide sequence ID" value="NZ_JAAGBB010000010.1"/>
</dbReference>
<feature type="compositionally biased region" description="Basic and acidic residues" evidence="1">
    <location>
        <begin position="698"/>
        <end position="714"/>
    </location>
</feature>
<dbReference type="EMBL" id="JAAGBB010000010">
    <property type="protein sequence ID" value="MBR0664660.1"/>
    <property type="molecule type" value="Genomic_DNA"/>
</dbReference>
<dbReference type="PANTHER" id="PTHR30121">
    <property type="entry name" value="UNCHARACTERIZED PROTEIN YJGR-RELATED"/>
    <property type="match status" value="1"/>
</dbReference>
<keyword evidence="2" id="KW-0472">Membrane</keyword>
<accession>A0ABS5EWJ4</accession>